<keyword evidence="3" id="KW-0378">Hydrolase</keyword>
<keyword evidence="4" id="KW-0472">Membrane</keyword>
<evidence type="ECO:0000256" key="1">
    <source>
        <dbReference type="ARBA" id="ARBA00022722"/>
    </source>
</evidence>
<proteinExistence type="predicted"/>
<keyword evidence="2" id="KW-0255">Endonuclease</keyword>
<gene>
    <name evidence="6" type="ORF">HMPREF9488_00839</name>
</gene>
<evidence type="ECO:0000313" key="7">
    <source>
        <dbReference type="Proteomes" id="UP000003157"/>
    </source>
</evidence>
<dbReference type="STRING" id="100884.GCA_000269565_00864"/>
<evidence type="ECO:0000256" key="2">
    <source>
        <dbReference type="ARBA" id="ARBA00022759"/>
    </source>
</evidence>
<keyword evidence="4" id="KW-0812">Transmembrane</keyword>
<dbReference type="PANTHER" id="PTHR12302">
    <property type="entry name" value="EBNA2 BINDING PROTEIN P100"/>
    <property type="match status" value="1"/>
</dbReference>
<feature type="transmembrane region" description="Helical" evidence="4">
    <location>
        <begin position="12"/>
        <end position="33"/>
    </location>
</feature>
<evidence type="ECO:0000256" key="3">
    <source>
        <dbReference type="ARBA" id="ARBA00022801"/>
    </source>
</evidence>
<dbReference type="OrthoDB" id="4376109at2"/>
<dbReference type="Proteomes" id="UP000003157">
    <property type="component" value="Unassembled WGS sequence"/>
</dbReference>
<dbReference type="Gene3D" id="2.40.50.90">
    <property type="match status" value="1"/>
</dbReference>
<name>E7G7V1_9FIRM</name>
<evidence type="ECO:0000313" key="6">
    <source>
        <dbReference type="EMBL" id="EFW05872.1"/>
    </source>
</evidence>
<dbReference type="GO" id="GO:0016787">
    <property type="term" value="F:hydrolase activity"/>
    <property type="evidence" value="ECO:0007669"/>
    <property type="project" value="UniProtKB-KW"/>
</dbReference>
<dbReference type="InterPro" id="IPR016071">
    <property type="entry name" value="Staphylococal_nuclease_OB-fold"/>
</dbReference>
<dbReference type="PANTHER" id="PTHR12302:SF3">
    <property type="entry name" value="SERINE_THREONINE-PROTEIN KINASE 31"/>
    <property type="match status" value="1"/>
</dbReference>
<dbReference type="PROSITE" id="PS50830">
    <property type="entry name" value="TNASE_3"/>
    <property type="match status" value="1"/>
</dbReference>
<dbReference type="GO" id="GO:0004519">
    <property type="term" value="F:endonuclease activity"/>
    <property type="evidence" value="ECO:0007669"/>
    <property type="project" value="UniProtKB-KW"/>
</dbReference>
<feature type="domain" description="TNase-like" evidence="5">
    <location>
        <begin position="40"/>
        <end position="173"/>
    </location>
</feature>
<dbReference type="SUPFAM" id="SSF50199">
    <property type="entry name" value="Staphylococcal nuclease"/>
    <property type="match status" value="1"/>
</dbReference>
<dbReference type="Pfam" id="PF00565">
    <property type="entry name" value="SNase"/>
    <property type="match status" value="1"/>
</dbReference>
<dbReference type="eggNOG" id="COG1525">
    <property type="taxonomic scope" value="Bacteria"/>
</dbReference>
<dbReference type="EMBL" id="ADKX01000012">
    <property type="protein sequence ID" value="EFW05872.1"/>
    <property type="molecule type" value="Genomic_DNA"/>
</dbReference>
<dbReference type="InterPro" id="IPR035437">
    <property type="entry name" value="SNase_OB-fold_sf"/>
</dbReference>
<keyword evidence="4" id="KW-1133">Transmembrane helix</keyword>
<evidence type="ECO:0000256" key="4">
    <source>
        <dbReference type="SAM" id="Phobius"/>
    </source>
</evidence>
<evidence type="ECO:0000259" key="5">
    <source>
        <dbReference type="PROSITE" id="PS50830"/>
    </source>
</evidence>
<comment type="caution">
    <text evidence="6">The sequence shown here is derived from an EMBL/GenBank/DDBJ whole genome shotgun (WGS) entry which is preliminary data.</text>
</comment>
<dbReference type="GeneID" id="78228751"/>
<dbReference type="RefSeq" id="WP_008787955.1">
    <property type="nucleotide sequence ID" value="NZ_AKCB01000001.1"/>
</dbReference>
<organism evidence="6 7">
    <name type="scientific">Coprobacillus cateniformis</name>
    <dbReference type="NCBI Taxonomy" id="100884"/>
    <lineage>
        <taxon>Bacteria</taxon>
        <taxon>Bacillati</taxon>
        <taxon>Bacillota</taxon>
        <taxon>Erysipelotrichia</taxon>
        <taxon>Erysipelotrichales</taxon>
        <taxon>Coprobacillaceae</taxon>
        <taxon>Coprobacillus</taxon>
    </lineage>
</organism>
<dbReference type="HOGENOM" id="CLU_046484_5_2_9"/>
<protein>
    <submittedName>
        <fullName evidence="6">Thermonuclease</fullName>
    </submittedName>
</protein>
<accession>E7G7V1</accession>
<dbReference type="SMART" id="SM00318">
    <property type="entry name" value="SNc"/>
    <property type="match status" value="1"/>
</dbReference>
<keyword evidence="7" id="KW-1185">Reference proteome</keyword>
<dbReference type="AlphaFoldDB" id="E7G7V1"/>
<sequence length="174" mass="19939">MKTINVFKNKKLRVVLILVICSIFIINFSHQYINEHITLDSNQVTLSKCVDGDTAHFYINGKNVKVRFLAIDTPETVKPGTPVQPYGKEASEFTSNALKNAKEIRLEYEESNKIDKYNRTLAYVFVDGELLQEQLLLKGYAKMTCLCNNYRYSSILNAAERKAKENKLGLWGHK</sequence>
<keyword evidence="1" id="KW-0540">Nuclease</keyword>
<reference evidence="6 7" key="1">
    <citation type="submission" date="2010-12" db="EMBL/GenBank/DDBJ databases">
        <title>The Genome Sequence of Coprobacillus sp. strain 29_1.</title>
        <authorList>
            <consortium name="The Broad Institute Genome Sequencing Platform"/>
            <person name="Earl A."/>
            <person name="Ward D."/>
            <person name="Feldgarden M."/>
            <person name="Gevers D."/>
            <person name="Daigneault M."/>
            <person name="Sibley C.D."/>
            <person name="White A."/>
            <person name="Strauss J."/>
            <person name="Allen-Vercoe E."/>
            <person name="Young S.K."/>
            <person name="Zeng Q."/>
            <person name="Gargeya S."/>
            <person name="Fitzgerald M."/>
            <person name="Haas B."/>
            <person name="Abouelleil A."/>
            <person name="Alvarado L."/>
            <person name="Arachchi H.M."/>
            <person name="Berlin A."/>
            <person name="Brown A."/>
            <person name="Chapman S.B."/>
            <person name="Chen Z."/>
            <person name="Dunbar C."/>
            <person name="Freedman E."/>
            <person name="Gearin G."/>
            <person name="Gellesch M."/>
            <person name="Goldberg J."/>
            <person name="Griggs A."/>
            <person name="Gujja S."/>
            <person name="Heilman E."/>
            <person name="Heiman D."/>
            <person name="Howarth C."/>
            <person name="Larson L."/>
            <person name="Lui A."/>
            <person name="MacDonald P.J.P."/>
            <person name="Mehta T."/>
            <person name="Montmayeur A."/>
            <person name="Murphy C."/>
            <person name="Neiman D."/>
            <person name="Pearson M."/>
            <person name="Priest M."/>
            <person name="Roberts A."/>
            <person name="Saif S."/>
            <person name="Shea T."/>
            <person name="Shenoy N."/>
            <person name="Sisk P."/>
            <person name="Stolte C."/>
            <person name="Sykes S."/>
            <person name="White J."/>
            <person name="Yandava C."/>
            <person name="Nusbaum C."/>
            <person name="Birren B."/>
        </authorList>
    </citation>
    <scope>NUCLEOTIDE SEQUENCE [LARGE SCALE GENOMIC DNA]</scope>
    <source>
        <strain evidence="6 7">29_1</strain>
    </source>
</reference>